<dbReference type="EMBL" id="MZGJ01000035">
    <property type="protein sequence ID" value="OQX50359.1"/>
    <property type="molecule type" value="Genomic_DNA"/>
</dbReference>
<accession>A0A1W9NWB3</accession>
<dbReference type="Proteomes" id="UP000192520">
    <property type="component" value="Unassembled WGS sequence"/>
</dbReference>
<comment type="caution">
    <text evidence="4">The sequence shown here is derived from an EMBL/GenBank/DDBJ whole genome shotgun (WGS) entry which is preliminary data.</text>
</comment>
<name>A0A1W9NWB3_UNCC3</name>
<keyword evidence="1" id="KW-0808">Transferase</keyword>
<evidence type="ECO:0000313" key="4">
    <source>
        <dbReference type="EMBL" id="OQX50359.1"/>
    </source>
</evidence>
<dbReference type="PANTHER" id="PTHR46401:SF2">
    <property type="entry name" value="GLYCOSYLTRANSFERASE WBBK-RELATED"/>
    <property type="match status" value="1"/>
</dbReference>
<dbReference type="CDD" id="cd03809">
    <property type="entry name" value="GT4_MtfB-like"/>
    <property type="match status" value="1"/>
</dbReference>
<evidence type="ECO:0008006" key="6">
    <source>
        <dbReference type="Google" id="ProtNLM"/>
    </source>
</evidence>
<dbReference type="PANTHER" id="PTHR46401">
    <property type="entry name" value="GLYCOSYLTRANSFERASE WBBK-RELATED"/>
    <property type="match status" value="1"/>
</dbReference>
<sequence>MTMTTGLGIYDPPSIFVCSLFIVMTIGYDASRAFVTQKTGTETYSFQLLKALLELNSPHTFWVYVRGSAGEENSRAFRDLQSLALGNRQRVRFIPISWPYLWTQGGLAWETWRNPPDILFIPAHVVPLFKNPRVPAVVTVHDLGLEYLPHYGSWKEKLYLGWFMEELRARLAAHIVAVSEATKRDVVEKLHVPEGKVSVVYEGVDLSNYKLRITNYEKEKVKRKYGIKGEYILFVGTVQPRKNLVRLIEAFSLVKGAGEKKSPKEKGLALKNSQSQALGNLGLGNLPTLQLVIAGKPGWNYEEIYAAPRKFGVEGRVKFLDFVPSKDLPVLYAGAKLLCLPSLHEGFGLPVLESMSAGTPVVISSVSSLPEVGGSVAEYVDPNDVKEIARGILRVLRYDKLAYHAKVERGKEWAARFSWKNAARETLKILERVAQ</sequence>
<dbReference type="GO" id="GO:0016757">
    <property type="term" value="F:glycosyltransferase activity"/>
    <property type="evidence" value="ECO:0007669"/>
    <property type="project" value="InterPro"/>
</dbReference>
<evidence type="ECO:0000259" key="2">
    <source>
        <dbReference type="Pfam" id="PF00534"/>
    </source>
</evidence>
<protein>
    <recommendedName>
        <fullName evidence="6">Glycosyltransferase subfamily 4-like N-terminal domain-containing protein</fullName>
    </recommendedName>
</protein>
<evidence type="ECO:0000259" key="3">
    <source>
        <dbReference type="Pfam" id="PF13439"/>
    </source>
</evidence>
<feature type="domain" description="Glycosyltransferase subfamily 4-like N-terminal" evidence="3">
    <location>
        <begin position="40"/>
        <end position="207"/>
    </location>
</feature>
<dbReference type="InterPro" id="IPR028098">
    <property type="entry name" value="Glyco_trans_4-like_N"/>
</dbReference>
<feature type="domain" description="Glycosyl transferase family 1" evidence="2">
    <location>
        <begin position="218"/>
        <end position="402"/>
    </location>
</feature>
<dbReference type="STRING" id="1968527.B5M47_03875"/>
<reference evidence="5" key="1">
    <citation type="submission" date="2017-03" db="EMBL/GenBank/DDBJ databases">
        <title>Novel pathways for hydrocarbon cycling and metabolic interdependencies in hydrothermal sediment communities.</title>
        <authorList>
            <person name="Dombrowski N."/>
            <person name="Seitz K."/>
            <person name="Teske A."/>
            <person name="Baker B."/>
        </authorList>
    </citation>
    <scope>NUCLEOTIDE SEQUENCE [LARGE SCALE GENOMIC DNA]</scope>
</reference>
<dbReference type="InterPro" id="IPR001296">
    <property type="entry name" value="Glyco_trans_1"/>
</dbReference>
<proteinExistence type="predicted"/>
<dbReference type="AlphaFoldDB" id="A0A1W9NWB3"/>
<gene>
    <name evidence="4" type="ORF">B5M47_03875</name>
</gene>
<dbReference type="GO" id="GO:0009103">
    <property type="term" value="P:lipopolysaccharide biosynthetic process"/>
    <property type="evidence" value="ECO:0007669"/>
    <property type="project" value="TreeGrafter"/>
</dbReference>
<dbReference type="Pfam" id="PF13439">
    <property type="entry name" value="Glyco_transf_4"/>
    <property type="match status" value="1"/>
</dbReference>
<dbReference type="Pfam" id="PF00534">
    <property type="entry name" value="Glycos_transf_1"/>
    <property type="match status" value="1"/>
</dbReference>
<dbReference type="SUPFAM" id="SSF53756">
    <property type="entry name" value="UDP-Glycosyltransferase/glycogen phosphorylase"/>
    <property type="match status" value="1"/>
</dbReference>
<dbReference type="Gene3D" id="3.40.50.2000">
    <property type="entry name" value="Glycogen Phosphorylase B"/>
    <property type="match status" value="2"/>
</dbReference>
<organism evidence="4 5">
    <name type="scientific">candidate division CPR3 bacterium 4484_211</name>
    <dbReference type="NCBI Taxonomy" id="1968527"/>
    <lineage>
        <taxon>Bacteria</taxon>
        <taxon>Bacteria division CPR3</taxon>
    </lineage>
</organism>
<evidence type="ECO:0000256" key="1">
    <source>
        <dbReference type="ARBA" id="ARBA00022679"/>
    </source>
</evidence>
<evidence type="ECO:0000313" key="5">
    <source>
        <dbReference type="Proteomes" id="UP000192520"/>
    </source>
</evidence>